<dbReference type="PANTHER" id="PTHR47783:SF1">
    <property type="entry name" value="ZN(II)2CYS6 TRANSCRIPTION FACTOR (EUROFUNG)"/>
    <property type="match status" value="1"/>
</dbReference>
<dbReference type="EMBL" id="FN430340">
    <property type="protein sequence ID" value="CAZ85044.1"/>
    <property type="molecule type" value="Genomic_DNA"/>
</dbReference>
<dbReference type="PROSITE" id="PS00463">
    <property type="entry name" value="ZN2_CY6_FUNGAL_1"/>
    <property type="match status" value="1"/>
</dbReference>
<dbReference type="PROSITE" id="PS50048">
    <property type="entry name" value="ZN2_CY6_FUNGAL_2"/>
    <property type="match status" value="1"/>
</dbReference>
<evidence type="ECO:0000313" key="6">
    <source>
        <dbReference type="Proteomes" id="UP000006911"/>
    </source>
</evidence>
<dbReference type="Proteomes" id="UP000006911">
    <property type="component" value="Unassembled WGS sequence"/>
</dbReference>
<name>D5GKK1_TUBMM</name>
<dbReference type="SMART" id="SM00906">
    <property type="entry name" value="Fungal_trans"/>
    <property type="match status" value="1"/>
</dbReference>
<dbReference type="STRING" id="656061.D5GKK1"/>
<accession>D5GKK1</accession>
<dbReference type="KEGG" id="tml:GSTUM_00009602001"/>
<evidence type="ECO:0000256" key="2">
    <source>
        <dbReference type="ARBA" id="ARBA00023242"/>
    </source>
</evidence>
<sequence length="1057" mass="115068">MATAVVAPQPAHVMQPFTRPIRFVANDGQPHAKRRRISAACKTCRKRKTRCSGEKPICETCRQNGHSCLGYSDPTNSAPVSSAHQTQLQQSQARSESTPTVVTTLTDKPLKEPLFSPTPSSPHDRPRKPSVQQPLPSEQRELRGTESGVKSQKRKSTGYHDAAGRGYEYDMDSRRADGGSGGELTDEGPSPVLRYPSPPSQRLAHRMPYFRYFGPTAIVPGYKQMVVEVHDRNNIPRHSSLSMSANSSVTSPASTFVSLGNPNSTPTVSSGTNSVPMEDIPFYDPSDPAPNNPLIAHLVETFFSHLGCNFPFLRREVFTKDVEEKRVEGILVDAVCAVAARFSSNSLLQSLVRNGERVPPSEYGTAFAIRAKSHVVDTFACPNLATVQACILLAYVEFGSNRDSGLWMFLGIAIRMAQDLGLQKLEGTRGGAEGGSEARRSMGCYDDGVAEGREEYVDNENVREAKARERERTDTFWAVFFLDRVISSGTGRPVTIRDKEIEIDFPPIEEVDPEHGYPPPFPALIRIIQLYGRITDLLNSIKDVHTVTPDTLNSLSGMEADLTKIYQRLSPNLHFGVANFQHYASTNQGAVFLLLHFWFHTLIVLLHRPTLLIAFGGSIQQLFSNSRELSMSSAKTIADILAFAELLDCKAVNGNPFTSQPIYIAACAFLQESAAHSSSNPTSRSSSPPPSGSLPGMIPGFGSKIMEEGTLVQKISTKHALLAQAAHQNYQKCYKALKAMETYWEGVKYILTVMDQKAKGIVDPLLYTVEEMESVEVHRWGAGVWNRFRGNLVPGVEQANGAVHEDIIKLEGGLSQSGLMPPGGQLGLGVNRIPEHVSSPHMNGIHGNPSQAIGWSLTGTTNSPNSNLTFMFPASGEAGVYTIQHQQYNGNASSPHANHHGGIQQAQDPRNGLMTSGIHPPLPHGFVGATPTSTTSLAASPQSKYSVGASAPAASDAEMLLGLSVDQQRQQQKAAGVHHSPMDGLIMGGDIYNNEETGSAMGAFNAYNIMIESEDINMNSMGANQLLPLLEFVPYDSYQYGAEAGEGIVNHHHHQHR</sequence>
<gene>
    <name evidence="5" type="ORF">GSTUM_00009602001</name>
</gene>
<keyword evidence="6" id="KW-1185">Reference proteome</keyword>
<dbReference type="InterPro" id="IPR001138">
    <property type="entry name" value="Zn2Cys6_DnaBD"/>
</dbReference>
<dbReference type="InterPro" id="IPR007219">
    <property type="entry name" value="XnlR_reg_dom"/>
</dbReference>
<dbReference type="Gene3D" id="4.10.240.10">
    <property type="entry name" value="Zn(2)-C6 fungal-type DNA-binding domain"/>
    <property type="match status" value="1"/>
</dbReference>
<dbReference type="GO" id="GO:0008270">
    <property type="term" value="F:zinc ion binding"/>
    <property type="evidence" value="ECO:0007669"/>
    <property type="project" value="InterPro"/>
</dbReference>
<dbReference type="GO" id="GO:0003677">
    <property type="term" value="F:DNA binding"/>
    <property type="evidence" value="ECO:0007669"/>
    <property type="project" value="InterPro"/>
</dbReference>
<feature type="domain" description="Zn(2)-C6 fungal-type" evidence="4">
    <location>
        <begin position="40"/>
        <end position="68"/>
    </location>
</feature>
<keyword evidence="2" id="KW-0539">Nucleus</keyword>
<protein>
    <submittedName>
        <fullName evidence="5">(Perigord truffle) hypothetical protein</fullName>
    </submittedName>
</protein>
<dbReference type="eggNOG" id="ENOG502RYZ7">
    <property type="taxonomic scope" value="Eukaryota"/>
</dbReference>
<dbReference type="Pfam" id="PF04082">
    <property type="entry name" value="Fungal_trans"/>
    <property type="match status" value="1"/>
</dbReference>
<keyword evidence="1" id="KW-0479">Metal-binding</keyword>
<organism evidence="5 6">
    <name type="scientific">Tuber melanosporum (strain Mel28)</name>
    <name type="common">Perigord black truffle</name>
    <dbReference type="NCBI Taxonomy" id="656061"/>
    <lineage>
        <taxon>Eukaryota</taxon>
        <taxon>Fungi</taxon>
        <taxon>Dikarya</taxon>
        <taxon>Ascomycota</taxon>
        <taxon>Pezizomycotina</taxon>
        <taxon>Pezizomycetes</taxon>
        <taxon>Pezizales</taxon>
        <taxon>Tuberaceae</taxon>
        <taxon>Tuber</taxon>
    </lineage>
</organism>
<dbReference type="GO" id="GO:0000981">
    <property type="term" value="F:DNA-binding transcription factor activity, RNA polymerase II-specific"/>
    <property type="evidence" value="ECO:0007669"/>
    <property type="project" value="InterPro"/>
</dbReference>
<dbReference type="Pfam" id="PF00172">
    <property type="entry name" value="Zn_clus"/>
    <property type="match status" value="1"/>
</dbReference>
<dbReference type="SMART" id="SM00066">
    <property type="entry name" value="GAL4"/>
    <property type="match status" value="1"/>
</dbReference>
<dbReference type="InterPro" id="IPR036864">
    <property type="entry name" value="Zn2-C6_fun-type_DNA-bd_sf"/>
</dbReference>
<dbReference type="AlphaFoldDB" id="D5GKK1"/>
<feature type="compositionally biased region" description="Low complexity" evidence="3">
    <location>
        <begin position="929"/>
        <end position="938"/>
    </location>
</feature>
<evidence type="ECO:0000259" key="4">
    <source>
        <dbReference type="PROSITE" id="PS50048"/>
    </source>
</evidence>
<dbReference type="OMA" id="CTKNGHQ"/>
<reference evidence="5 6" key="1">
    <citation type="journal article" date="2010" name="Nature">
        <title>Perigord black truffle genome uncovers evolutionary origins and mechanisms of symbiosis.</title>
        <authorList>
            <person name="Martin F."/>
            <person name="Kohler A."/>
            <person name="Murat C."/>
            <person name="Balestrini R."/>
            <person name="Coutinho P.M."/>
            <person name="Jaillon O."/>
            <person name="Montanini B."/>
            <person name="Morin E."/>
            <person name="Noel B."/>
            <person name="Percudani R."/>
            <person name="Porcel B."/>
            <person name="Rubini A."/>
            <person name="Amicucci A."/>
            <person name="Amselem J."/>
            <person name="Anthouard V."/>
            <person name="Arcioni S."/>
            <person name="Artiguenave F."/>
            <person name="Aury J.M."/>
            <person name="Ballario P."/>
            <person name="Bolchi A."/>
            <person name="Brenna A."/>
            <person name="Brun A."/>
            <person name="Buee M."/>
            <person name="Cantarel B."/>
            <person name="Chevalier G."/>
            <person name="Couloux A."/>
            <person name="Da Silva C."/>
            <person name="Denoeud F."/>
            <person name="Duplessis S."/>
            <person name="Ghignone S."/>
            <person name="Hilselberger B."/>
            <person name="Iotti M."/>
            <person name="Marcais B."/>
            <person name="Mello A."/>
            <person name="Miranda M."/>
            <person name="Pacioni G."/>
            <person name="Quesneville H."/>
            <person name="Riccioni C."/>
            <person name="Ruotolo R."/>
            <person name="Splivallo R."/>
            <person name="Stocchi V."/>
            <person name="Tisserant E."/>
            <person name="Viscomi A.R."/>
            <person name="Zambonelli A."/>
            <person name="Zampieri E."/>
            <person name="Henrissat B."/>
            <person name="Lebrun M.H."/>
            <person name="Paolocci F."/>
            <person name="Bonfante P."/>
            <person name="Ottonello S."/>
            <person name="Wincker P."/>
        </authorList>
    </citation>
    <scope>NUCLEOTIDE SEQUENCE [LARGE SCALE GENOMIC DNA]</scope>
    <source>
        <strain evidence="5 6">Mel28</strain>
    </source>
</reference>
<dbReference type="SUPFAM" id="SSF57701">
    <property type="entry name" value="Zn2/Cys6 DNA-binding domain"/>
    <property type="match status" value="1"/>
</dbReference>
<dbReference type="RefSeq" id="XP_002840853.1">
    <property type="nucleotide sequence ID" value="XM_002840807.1"/>
</dbReference>
<proteinExistence type="predicted"/>
<feature type="region of interest" description="Disordered" evidence="3">
    <location>
        <begin position="254"/>
        <end position="273"/>
    </location>
</feature>
<evidence type="ECO:0000256" key="3">
    <source>
        <dbReference type="SAM" id="MobiDB-lite"/>
    </source>
</evidence>
<evidence type="ECO:0000313" key="5">
    <source>
        <dbReference type="EMBL" id="CAZ85044.1"/>
    </source>
</evidence>
<feature type="region of interest" description="Disordered" evidence="3">
    <location>
        <begin position="889"/>
        <end position="938"/>
    </location>
</feature>
<feature type="compositionally biased region" description="Basic and acidic residues" evidence="3">
    <location>
        <begin position="167"/>
        <end position="177"/>
    </location>
</feature>
<dbReference type="CDD" id="cd00067">
    <property type="entry name" value="GAL4"/>
    <property type="match status" value="1"/>
</dbReference>
<dbReference type="HOGENOM" id="CLU_007073_0_1_1"/>
<dbReference type="CDD" id="cd12148">
    <property type="entry name" value="fungal_TF_MHR"/>
    <property type="match status" value="1"/>
</dbReference>
<dbReference type="PANTHER" id="PTHR47783">
    <property type="entry name" value="ZN(II)2CYS6 TRANSCRIPTION FACTOR (EUROFUNG)-RELATED"/>
    <property type="match status" value="1"/>
</dbReference>
<dbReference type="InParanoid" id="D5GKK1"/>
<dbReference type="GO" id="GO:0006351">
    <property type="term" value="P:DNA-templated transcription"/>
    <property type="evidence" value="ECO:0007669"/>
    <property type="project" value="InterPro"/>
</dbReference>
<dbReference type="GeneID" id="9183354"/>
<feature type="compositionally biased region" description="Polar residues" evidence="3">
    <location>
        <begin position="76"/>
        <end position="106"/>
    </location>
</feature>
<evidence type="ECO:0000256" key="1">
    <source>
        <dbReference type="ARBA" id="ARBA00022723"/>
    </source>
</evidence>
<feature type="region of interest" description="Disordered" evidence="3">
    <location>
        <begin position="76"/>
        <end position="195"/>
    </location>
</feature>